<feature type="compositionally biased region" description="Basic and acidic residues" evidence="4">
    <location>
        <begin position="194"/>
        <end position="204"/>
    </location>
</feature>
<dbReference type="EMBL" id="CM003141">
    <property type="protein sequence ID" value="KIS70934.1"/>
    <property type="molecule type" value="Genomic_DNA"/>
</dbReference>
<dbReference type="GO" id="GO:0006406">
    <property type="term" value="P:mRNA export from nucleus"/>
    <property type="evidence" value="ECO:0000318"/>
    <property type="project" value="GO_Central"/>
</dbReference>
<dbReference type="OrthoDB" id="205166at2759"/>
<evidence type="ECO:0000313" key="6">
    <source>
        <dbReference type="Proteomes" id="UP000000561"/>
    </source>
</evidence>
<organism evidence="5 6">
    <name type="scientific">Mycosarcoma maydis</name>
    <name type="common">Corn smut fungus</name>
    <name type="synonym">Ustilago maydis</name>
    <dbReference type="NCBI Taxonomy" id="5270"/>
    <lineage>
        <taxon>Eukaryota</taxon>
        <taxon>Fungi</taxon>
        <taxon>Dikarya</taxon>
        <taxon>Basidiomycota</taxon>
        <taxon>Ustilaginomycotina</taxon>
        <taxon>Ustilaginomycetes</taxon>
        <taxon>Ustilaginales</taxon>
        <taxon>Ustilaginaceae</taxon>
        <taxon>Mycosarcoma</taxon>
    </lineage>
</organism>
<dbReference type="Pfam" id="PF05615">
    <property type="entry name" value="THOC7"/>
    <property type="match status" value="1"/>
</dbReference>
<accession>A0A0D1E4D8</accession>
<feature type="compositionally biased region" description="Polar residues" evidence="4">
    <location>
        <begin position="258"/>
        <end position="267"/>
    </location>
</feature>
<proteinExistence type="predicted"/>
<evidence type="ECO:0008006" key="7">
    <source>
        <dbReference type="Google" id="ProtNLM"/>
    </source>
</evidence>
<dbReference type="OMA" id="RTYAETW"/>
<evidence type="ECO:0000256" key="3">
    <source>
        <dbReference type="SAM" id="Coils"/>
    </source>
</evidence>
<evidence type="ECO:0000256" key="2">
    <source>
        <dbReference type="ARBA" id="ARBA00023242"/>
    </source>
</evidence>
<feature type="region of interest" description="Disordered" evidence="4">
    <location>
        <begin position="194"/>
        <end position="379"/>
    </location>
</feature>
<dbReference type="GO" id="GO:0006397">
    <property type="term" value="P:mRNA processing"/>
    <property type="evidence" value="ECO:0007669"/>
    <property type="project" value="InterPro"/>
</dbReference>
<dbReference type="Proteomes" id="UP000000561">
    <property type="component" value="Chromosome 2"/>
</dbReference>
<comment type="subcellular location">
    <subcellularLocation>
        <location evidence="1">Nucleus</location>
    </subcellularLocation>
</comment>
<dbReference type="KEGG" id="uma:UMAG_00859"/>
<dbReference type="eggNOG" id="ENOG502S942">
    <property type="taxonomic scope" value="Eukaryota"/>
</dbReference>
<feature type="compositionally biased region" description="Polar residues" evidence="4">
    <location>
        <begin position="358"/>
        <end position="369"/>
    </location>
</feature>
<evidence type="ECO:0000313" key="5">
    <source>
        <dbReference type="EMBL" id="KIS70934.1"/>
    </source>
</evidence>
<dbReference type="VEuPathDB" id="FungiDB:UMAG_00859"/>
<reference evidence="5 6" key="1">
    <citation type="journal article" date="2006" name="Nature">
        <title>Insights from the genome of the biotrophic fungal plant pathogen Ustilago maydis.</title>
        <authorList>
            <person name="Kamper J."/>
            <person name="Kahmann R."/>
            <person name="Bolker M."/>
            <person name="Ma L.J."/>
            <person name="Brefort T."/>
            <person name="Saville B.J."/>
            <person name="Banuett F."/>
            <person name="Kronstad J.W."/>
            <person name="Gold S.E."/>
            <person name="Muller O."/>
            <person name="Perlin M.H."/>
            <person name="Wosten H.A."/>
            <person name="de Vries R."/>
            <person name="Ruiz-Herrera J."/>
            <person name="Reynaga-Pena C.G."/>
            <person name="Snetselaar K."/>
            <person name="McCann M."/>
            <person name="Perez-Martin J."/>
            <person name="Feldbrugge M."/>
            <person name="Basse C.W."/>
            <person name="Steinberg G."/>
            <person name="Ibeas J.I."/>
            <person name="Holloman W."/>
            <person name="Guzman P."/>
            <person name="Farman M."/>
            <person name="Stajich J.E."/>
            <person name="Sentandreu R."/>
            <person name="Gonzalez-Prieto J.M."/>
            <person name="Kennell J.C."/>
            <person name="Molina L."/>
            <person name="Schirawski J."/>
            <person name="Mendoza-Mendoza A."/>
            <person name="Greilinger D."/>
            <person name="Munch K."/>
            <person name="Rossel N."/>
            <person name="Scherer M."/>
            <person name="Vranes M."/>
            <person name="Ladendorf O."/>
            <person name="Vincon V."/>
            <person name="Fuchs U."/>
            <person name="Sandrock B."/>
            <person name="Meng S."/>
            <person name="Ho E.C."/>
            <person name="Cahill M.J."/>
            <person name="Boyce K.J."/>
            <person name="Klose J."/>
            <person name="Klosterman S.J."/>
            <person name="Deelstra H.J."/>
            <person name="Ortiz-Castellanos L."/>
            <person name="Li W."/>
            <person name="Sanchez-Alonso P."/>
            <person name="Schreier P.H."/>
            <person name="Hauser-Hahn I."/>
            <person name="Vaupel M."/>
            <person name="Koopmann E."/>
            <person name="Friedrich G."/>
            <person name="Voss H."/>
            <person name="Schluter T."/>
            <person name="Margolis J."/>
            <person name="Platt D."/>
            <person name="Swimmer C."/>
            <person name="Gnirke A."/>
            <person name="Chen F."/>
            <person name="Vysotskaia V."/>
            <person name="Mannhaupt G."/>
            <person name="Guldener U."/>
            <person name="Munsterkotter M."/>
            <person name="Haase D."/>
            <person name="Oesterheld M."/>
            <person name="Mewes H.W."/>
            <person name="Mauceli E.W."/>
            <person name="DeCaprio D."/>
            <person name="Wade C.M."/>
            <person name="Butler J."/>
            <person name="Young S."/>
            <person name="Jaffe D.B."/>
            <person name="Calvo S."/>
            <person name="Nusbaum C."/>
            <person name="Galagan J."/>
            <person name="Birren B.W."/>
        </authorList>
    </citation>
    <scope>NUCLEOTIDE SEQUENCE [LARGE SCALE GENOMIC DNA]</scope>
    <source>
        <strain evidence="6">DSM 14603 / FGSC 9021 / UM521</strain>
    </source>
</reference>
<feature type="coiled-coil region" evidence="3">
    <location>
        <begin position="84"/>
        <end position="158"/>
    </location>
</feature>
<dbReference type="GO" id="GO:0000445">
    <property type="term" value="C:THO complex part of transcription export complex"/>
    <property type="evidence" value="ECO:0000318"/>
    <property type="project" value="GO_Central"/>
</dbReference>
<dbReference type="AlphaFoldDB" id="A0A0D1E4D8"/>
<feature type="compositionally biased region" description="Acidic residues" evidence="4">
    <location>
        <begin position="240"/>
        <end position="249"/>
    </location>
</feature>
<dbReference type="RefSeq" id="XP_011386885.1">
    <property type="nucleotide sequence ID" value="XM_011388583.1"/>
</dbReference>
<dbReference type="InterPro" id="IPR008501">
    <property type="entry name" value="THOC7/Mft1"/>
</dbReference>
<dbReference type="InParanoid" id="A0A0D1E4D8"/>
<keyword evidence="3" id="KW-0175">Coiled coil</keyword>
<protein>
    <recommendedName>
        <fullName evidence="7">THO complex subunit 7</fullName>
    </recommendedName>
</protein>
<name>A0A0D1E4D8_MYCMD</name>
<dbReference type="GeneID" id="23562041"/>
<sequence>MASSSRTAIQPLTTEQQEAVIKQRMQVDERSLRRLVKKLTLLLSSKDVESVSSSRLSFKADLEAFRLQLVRLSSIARGTCEVEIKSYTSELSEIELEQQATQQRIDALKQKLRDVRRERKNKLEYDVVAAEIVKLPTRKELEESLHRLSEQLEGVRAERDKYAVMSKDAAERMGEGIGLFRALRNHVGYEVGERERREVERADGDADGEANEGATTAHADDASESGVGGEGKSQKVSPADEPEEGEQDEGERGRGMAASTSGSSTPRRTVAVETQDAPAPSLNPSAPTFRPSAAVTSTASTRRKRDSTAITASDEEGEVADGFLMLASASNSNTPRKRQKTEEGEVATGDSEEEEGSIQPSMAAGNTSMKVRAGLNRQR</sequence>
<keyword evidence="2" id="KW-0539">Nucleus</keyword>
<gene>
    <name evidence="5" type="ORF">UMAG_00859</name>
</gene>
<dbReference type="STRING" id="237631.A0A0D1E4D8"/>
<keyword evidence="6" id="KW-1185">Reference proteome</keyword>
<evidence type="ECO:0000256" key="4">
    <source>
        <dbReference type="SAM" id="MobiDB-lite"/>
    </source>
</evidence>
<evidence type="ECO:0000256" key="1">
    <source>
        <dbReference type="ARBA" id="ARBA00004123"/>
    </source>
</evidence>